<dbReference type="InterPro" id="IPR015510">
    <property type="entry name" value="PGRP"/>
</dbReference>
<dbReference type="Pfam" id="PF01510">
    <property type="entry name" value="Amidase_2"/>
    <property type="match status" value="1"/>
</dbReference>
<reference evidence="6" key="1">
    <citation type="journal article" date="2016" name="Ticks Tick Borne Dis.">
        <title>De novo assembly and annotation of the salivary gland transcriptome of Rhipicephalus appendiculatus male and female ticks during blood feeding.</title>
        <authorList>
            <person name="de Castro M.H."/>
            <person name="de Klerk D."/>
            <person name="Pienaar R."/>
            <person name="Latif A.A."/>
            <person name="Rees D.J."/>
            <person name="Mans B.J."/>
        </authorList>
    </citation>
    <scope>NUCLEOTIDE SEQUENCE</scope>
    <source>
        <tissue evidence="6">Salivary glands</tissue>
    </source>
</reference>
<name>A0A131YQZ7_RHIAP</name>
<feature type="domain" description="Peptidoglycan recognition protein family" evidence="5">
    <location>
        <begin position="48"/>
        <end position="191"/>
    </location>
</feature>
<dbReference type="AlphaFoldDB" id="A0A131YQZ7"/>
<keyword evidence="3" id="KW-0391">Immunity</keyword>
<dbReference type="PANTHER" id="PTHR11022:SF41">
    <property type="entry name" value="PEPTIDOGLYCAN-RECOGNITION PROTEIN LC-RELATED"/>
    <property type="match status" value="1"/>
</dbReference>
<keyword evidence="2" id="KW-0399">Innate immunity</keyword>
<comment type="similarity">
    <text evidence="1">Belongs to the N-acetylmuramoyl-L-alanine amidase 2 family.</text>
</comment>
<accession>A0A131YQZ7</accession>
<feature type="domain" description="N-acetylmuramoyl-L-alanine amidase" evidence="4">
    <location>
        <begin position="62"/>
        <end position="197"/>
    </location>
</feature>
<evidence type="ECO:0000256" key="2">
    <source>
        <dbReference type="ARBA" id="ARBA00022588"/>
    </source>
</evidence>
<dbReference type="InterPro" id="IPR006619">
    <property type="entry name" value="PGRP_domain_met/bac"/>
</dbReference>
<evidence type="ECO:0000259" key="5">
    <source>
        <dbReference type="SMART" id="SM00701"/>
    </source>
</evidence>
<dbReference type="Gene3D" id="3.40.80.10">
    <property type="entry name" value="Peptidoglycan recognition protein-like"/>
    <property type="match status" value="1"/>
</dbReference>
<dbReference type="GO" id="GO:0008270">
    <property type="term" value="F:zinc ion binding"/>
    <property type="evidence" value="ECO:0007669"/>
    <property type="project" value="InterPro"/>
</dbReference>
<dbReference type="SUPFAM" id="SSF55846">
    <property type="entry name" value="N-acetylmuramoyl-L-alanine amidase-like"/>
    <property type="match status" value="1"/>
</dbReference>
<evidence type="ECO:0000256" key="1">
    <source>
        <dbReference type="ARBA" id="ARBA00007553"/>
    </source>
</evidence>
<evidence type="ECO:0000259" key="4">
    <source>
        <dbReference type="SMART" id="SM00644"/>
    </source>
</evidence>
<dbReference type="InterPro" id="IPR036505">
    <property type="entry name" value="Amidase/PGRP_sf"/>
</dbReference>
<dbReference type="EMBL" id="GEDV01008041">
    <property type="protein sequence ID" value="JAP80516.1"/>
    <property type="molecule type" value="Transcribed_RNA"/>
</dbReference>
<dbReference type="SMART" id="SM00644">
    <property type="entry name" value="Ami_2"/>
    <property type="match status" value="1"/>
</dbReference>
<evidence type="ECO:0000256" key="3">
    <source>
        <dbReference type="ARBA" id="ARBA00022859"/>
    </source>
</evidence>
<dbReference type="GO" id="GO:0009253">
    <property type="term" value="P:peptidoglycan catabolic process"/>
    <property type="evidence" value="ECO:0007669"/>
    <property type="project" value="InterPro"/>
</dbReference>
<dbReference type="GO" id="GO:0008745">
    <property type="term" value="F:N-acetylmuramoyl-L-alanine amidase activity"/>
    <property type="evidence" value="ECO:0007669"/>
    <property type="project" value="InterPro"/>
</dbReference>
<dbReference type="GO" id="GO:0045087">
    <property type="term" value="P:innate immune response"/>
    <property type="evidence" value="ECO:0007669"/>
    <property type="project" value="UniProtKB-KW"/>
</dbReference>
<organism evidence="6">
    <name type="scientific">Rhipicephalus appendiculatus</name>
    <name type="common">Brown ear tick</name>
    <dbReference type="NCBI Taxonomy" id="34631"/>
    <lineage>
        <taxon>Eukaryota</taxon>
        <taxon>Metazoa</taxon>
        <taxon>Ecdysozoa</taxon>
        <taxon>Arthropoda</taxon>
        <taxon>Chelicerata</taxon>
        <taxon>Arachnida</taxon>
        <taxon>Acari</taxon>
        <taxon>Parasitiformes</taxon>
        <taxon>Ixodida</taxon>
        <taxon>Ixodoidea</taxon>
        <taxon>Ixodidae</taxon>
        <taxon>Rhipicephalinae</taxon>
        <taxon>Rhipicephalus</taxon>
        <taxon>Rhipicephalus</taxon>
    </lineage>
</organism>
<dbReference type="CDD" id="cd06583">
    <property type="entry name" value="PGRP"/>
    <property type="match status" value="1"/>
</dbReference>
<dbReference type="PANTHER" id="PTHR11022">
    <property type="entry name" value="PEPTIDOGLYCAN RECOGNITION PROTEIN"/>
    <property type="match status" value="1"/>
</dbReference>
<dbReference type="InterPro" id="IPR002502">
    <property type="entry name" value="Amidase_domain"/>
</dbReference>
<dbReference type="SMART" id="SM00701">
    <property type="entry name" value="PGRP"/>
    <property type="match status" value="1"/>
</dbReference>
<sequence length="227" mass="25756">MVRKGLAAAVYVVAAIVVANVAPGLAGSWWQPWLPSYRLRVKMACSGIRFVYRFEWGARPAKNHSRLEVQPVRKFFVHHTEGPECFNYRSCSERMRHWQNFHMDTRGWDDLGYSFLIGGDGRVYVSRSWDRSGAHTKGHNKDSLAAAFIGDFSRHLPTPWAMGAFARLLQCGVALGKIRADYTIHGHQDATCKACPGGALYSYISRWRRFGGRLKKYVCETKVEKPS</sequence>
<evidence type="ECO:0000313" key="6">
    <source>
        <dbReference type="EMBL" id="JAP80516.1"/>
    </source>
</evidence>
<protein>
    <submittedName>
        <fullName evidence="6">Peptidoglycan recognition protein</fullName>
    </submittedName>
</protein>
<dbReference type="FunFam" id="3.40.80.10:FF:000001">
    <property type="entry name" value="Peptidoglycan recognition protein 1"/>
    <property type="match status" value="1"/>
</dbReference>
<proteinExistence type="inferred from homology"/>